<dbReference type="SUPFAM" id="SSF48452">
    <property type="entry name" value="TPR-like"/>
    <property type="match status" value="2"/>
</dbReference>
<dbReference type="SMART" id="SM00028">
    <property type="entry name" value="TPR"/>
    <property type="match status" value="5"/>
</dbReference>
<dbReference type="GO" id="GO:0006396">
    <property type="term" value="P:RNA processing"/>
    <property type="evidence" value="ECO:0007669"/>
    <property type="project" value="InterPro"/>
</dbReference>
<feature type="repeat" description="TPR" evidence="3">
    <location>
        <begin position="173"/>
        <end position="206"/>
    </location>
</feature>
<reference evidence="4 5" key="1">
    <citation type="submission" date="2018-01" db="EMBL/GenBank/DDBJ databases">
        <title>Metagenomic assembled genomes from two thermal pools in the Uzon Caldera, Kamchatka, Russia.</title>
        <authorList>
            <person name="Wilkins L."/>
            <person name="Ettinger C."/>
        </authorList>
    </citation>
    <scope>NUCLEOTIDE SEQUENCE [LARGE SCALE GENOMIC DNA]</scope>
    <source>
        <strain evidence="4">ZAV-15</strain>
    </source>
</reference>
<dbReference type="Pfam" id="PF13432">
    <property type="entry name" value="TPR_16"/>
    <property type="match status" value="1"/>
</dbReference>
<dbReference type="InterPro" id="IPR013105">
    <property type="entry name" value="TPR_2"/>
</dbReference>
<dbReference type="Gene3D" id="1.25.40.10">
    <property type="entry name" value="Tetratricopeptide repeat domain"/>
    <property type="match status" value="2"/>
</dbReference>
<dbReference type="InterPro" id="IPR011990">
    <property type="entry name" value="TPR-like_helical_dom_sf"/>
</dbReference>
<dbReference type="PANTHER" id="PTHR45586">
    <property type="entry name" value="TPR REPEAT-CONTAINING PROTEIN PA4667"/>
    <property type="match status" value="1"/>
</dbReference>
<dbReference type="PANTHER" id="PTHR45586:SF1">
    <property type="entry name" value="LIPOPOLYSACCHARIDE ASSEMBLY PROTEIN B"/>
    <property type="match status" value="1"/>
</dbReference>
<evidence type="ECO:0000313" key="4">
    <source>
        <dbReference type="EMBL" id="PMP63376.1"/>
    </source>
</evidence>
<dbReference type="Pfam" id="PF13181">
    <property type="entry name" value="TPR_8"/>
    <property type="match status" value="1"/>
</dbReference>
<evidence type="ECO:0000256" key="1">
    <source>
        <dbReference type="ARBA" id="ARBA00022737"/>
    </source>
</evidence>
<protein>
    <submittedName>
        <fullName evidence="4">Uncharacterized protein</fullName>
    </submittedName>
</protein>
<dbReference type="Pfam" id="PF07719">
    <property type="entry name" value="TPR_2"/>
    <property type="match status" value="1"/>
</dbReference>
<dbReference type="PROSITE" id="PS50005">
    <property type="entry name" value="TPR"/>
    <property type="match status" value="3"/>
</dbReference>
<gene>
    <name evidence="4" type="ORF">C0197_02690</name>
</gene>
<comment type="caution">
    <text evidence="4">The sequence shown here is derived from an EMBL/GenBank/DDBJ whole genome shotgun (WGS) entry which is preliminary data.</text>
</comment>
<dbReference type="Proteomes" id="UP000235731">
    <property type="component" value="Unassembled WGS sequence"/>
</dbReference>
<dbReference type="InterPro" id="IPR051012">
    <property type="entry name" value="CellSynth/LPSAsmb/PSIAsmb"/>
</dbReference>
<keyword evidence="1" id="KW-0677">Repeat</keyword>
<evidence type="ECO:0000313" key="5">
    <source>
        <dbReference type="Proteomes" id="UP000235731"/>
    </source>
</evidence>
<keyword evidence="2 3" id="KW-0802">TPR repeat</keyword>
<feature type="repeat" description="TPR" evidence="3">
    <location>
        <begin position="480"/>
        <end position="513"/>
    </location>
</feature>
<dbReference type="SMART" id="SM00386">
    <property type="entry name" value="HAT"/>
    <property type="match status" value="2"/>
</dbReference>
<evidence type="ECO:0000256" key="3">
    <source>
        <dbReference type="PROSITE-ProRule" id="PRU00339"/>
    </source>
</evidence>
<accession>A0A2N7PK52</accession>
<organism evidence="4 5">
    <name type="scientific">Caldimicrobium thiodismutans</name>
    <dbReference type="NCBI Taxonomy" id="1653476"/>
    <lineage>
        <taxon>Bacteria</taxon>
        <taxon>Pseudomonadati</taxon>
        <taxon>Thermodesulfobacteriota</taxon>
        <taxon>Thermodesulfobacteria</taxon>
        <taxon>Thermodesulfobacteriales</taxon>
        <taxon>Thermodesulfobacteriaceae</taxon>
        <taxon>Caldimicrobium</taxon>
    </lineage>
</organism>
<dbReference type="EMBL" id="PNIE01000037">
    <property type="protein sequence ID" value="PMP63376.1"/>
    <property type="molecule type" value="Genomic_DNA"/>
</dbReference>
<evidence type="ECO:0000256" key="2">
    <source>
        <dbReference type="ARBA" id="ARBA00022803"/>
    </source>
</evidence>
<name>A0A2N7PK52_9BACT</name>
<dbReference type="InterPro" id="IPR003107">
    <property type="entry name" value="HAT"/>
</dbReference>
<feature type="repeat" description="TPR" evidence="3">
    <location>
        <begin position="445"/>
        <end position="478"/>
    </location>
</feature>
<dbReference type="Pfam" id="PF14559">
    <property type="entry name" value="TPR_19"/>
    <property type="match status" value="1"/>
</dbReference>
<sequence length="527" mass="62406">MQPFILKHYLKNFSSLVILCSLLIFFSEKFSLADSKEEAYYYFLLSQIVAKDPAEAEAHLQKAIKLEKKSLYLKKVLMAYYLENKKLEEARDLGENLYKKNPYDKEIVWLLSRVYLQENRPNRAIMILEKYLEKEPKDQEILSFLISLFLQQKEWDQALLKLEQLEKMHPQNHAIFLFKARIYREKEDYKAAEKAYLKAIELSPDNKPLILEALQFLEDISAKEEIEKILIDYLLKNPEDKDFLRLLLGFYLEQKDLEKSENLLKSYLEKHKDQPEFLFYLGLTLEYKDKTNEALKIYKEIPPGSIWYIEAQRRIFEILKKKNLEEAKSYLEGLRKVDYKEKSFFVFLSNAYESIDLCEKGAEIAKTGLINYPEDPDLILALASNYACLENYEEILKIVEPLLKRFPEDAYVLNFVGYSLVELNRDLDRAESLLLKANQLKPEDPYILDSLGWLYYKKGDYEKARTYLEKAVEKLKVDEPVIWTHLGEIYLKLGNKEKACELFKKAHQKTIHQREKKNFEKLLNSCP</sequence>
<dbReference type="InterPro" id="IPR019734">
    <property type="entry name" value="TPR_rpt"/>
</dbReference>
<dbReference type="AlphaFoldDB" id="A0A2N7PK52"/>
<proteinExistence type="predicted"/>